<dbReference type="InterPro" id="IPR000415">
    <property type="entry name" value="Nitroreductase-like"/>
</dbReference>
<dbReference type="KEGG" id="same:SAMCFNEI73_pC1403"/>
<dbReference type="AlphaFoldDB" id="A0A1L3LYC3"/>
<geneLocation type="plasmid" evidence="3 4">
    <name>C</name>
</geneLocation>
<evidence type="ECO:0000313" key="3">
    <source>
        <dbReference type="EMBL" id="APG95107.1"/>
    </source>
</evidence>
<proteinExistence type="inferred from homology"/>
<dbReference type="EMBL" id="CP013110">
    <property type="protein sequence ID" value="APG95107.1"/>
    <property type="molecule type" value="Genomic_DNA"/>
</dbReference>
<dbReference type="Proteomes" id="UP000182306">
    <property type="component" value="Plasmid C"/>
</dbReference>
<reference evidence="3 4" key="1">
    <citation type="submission" date="2015-10" db="EMBL/GenBank/DDBJ databases">
        <title>Genomic differences between typical nodule nitrogen-fixing rhizobial strains and those coming from bean seeds.</title>
        <authorList>
            <person name="Peralta H."/>
            <person name="Aguilar-Vera A."/>
            <person name="Diaz R."/>
            <person name="Mora Y."/>
            <person name="Martinez-Batallar G."/>
            <person name="Salazar E."/>
            <person name="Vargas-Lagunas C."/>
            <person name="Encarnacion S."/>
            <person name="Girard L."/>
            <person name="Mora J."/>
        </authorList>
    </citation>
    <scope>NUCLEOTIDE SEQUENCE [LARGE SCALE GENOMIC DNA]</scope>
    <source>
        <strain evidence="3 4">CFNEI 73</strain>
        <plasmid evidence="3 4">C</plasmid>
    </source>
</reference>
<keyword evidence="4" id="KW-1185">Reference proteome</keyword>
<dbReference type="InterPro" id="IPR029479">
    <property type="entry name" value="Nitroreductase"/>
</dbReference>
<gene>
    <name evidence="3" type="ORF">SAMCFNEI73_pC1403</name>
</gene>
<organism evidence="3 4">
    <name type="scientific">Sinorhizobium americanum</name>
    <dbReference type="NCBI Taxonomy" id="194963"/>
    <lineage>
        <taxon>Bacteria</taxon>
        <taxon>Pseudomonadati</taxon>
        <taxon>Pseudomonadota</taxon>
        <taxon>Alphaproteobacteria</taxon>
        <taxon>Hyphomicrobiales</taxon>
        <taxon>Rhizobiaceae</taxon>
        <taxon>Sinorhizobium/Ensifer group</taxon>
        <taxon>Sinorhizobium</taxon>
    </lineage>
</organism>
<dbReference type="PANTHER" id="PTHR43673">
    <property type="entry name" value="NAD(P)H NITROREDUCTASE YDGI-RELATED"/>
    <property type="match status" value="1"/>
</dbReference>
<protein>
    <submittedName>
        <fullName evidence="3">Nitroreductase family protein</fullName>
    </submittedName>
</protein>
<name>A0A1L3LYC3_9HYPH</name>
<dbReference type="SUPFAM" id="SSF55469">
    <property type="entry name" value="FMN-dependent nitroreductase-like"/>
    <property type="match status" value="1"/>
</dbReference>
<keyword evidence="2" id="KW-0560">Oxidoreductase</keyword>
<dbReference type="CDD" id="cd02138">
    <property type="entry name" value="TdsD-like"/>
    <property type="match status" value="1"/>
</dbReference>
<evidence type="ECO:0000256" key="2">
    <source>
        <dbReference type="ARBA" id="ARBA00023002"/>
    </source>
</evidence>
<dbReference type="PANTHER" id="PTHR43673:SF10">
    <property type="entry name" value="NADH DEHYDROGENASE_NAD(P)H NITROREDUCTASE XCC3605-RELATED"/>
    <property type="match status" value="1"/>
</dbReference>
<keyword evidence="3" id="KW-0614">Plasmid</keyword>
<accession>A0A1L3LYC3</accession>
<sequence>MTVNVNSRTAEHAINPLFLERWSPRAYASIEISQGELFEILEAARWAPSAYNAQPWHFIYSRRGANGWEKLLGLLNEFNQSWARRASALIFVLSKTSLLPPGAAEEVPSYTHSFDTGAAWGALALQAAHSGWQAHGMAGIDYERARTELGVPENYRVEAAVAIGRIGDKTQLPEPLQQREAPSHRKALSEIISEGHFASASRTVT</sequence>
<dbReference type="Pfam" id="PF00881">
    <property type="entry name" value="Nitroreductase"/>
    <property type="match status" value="2"/>
</dbReference>
<evidence type="ECO:0000256" key="1">
    <source>
        <dbReference type="ARBA" id="ARBA00007118"/>
    </source>
</evidence>
<dbReference type="Gene3D" id="3.40.109.10">
    <property type="entry name" value="NADH Oxidase"/>
    <property type="match status" value="1"/>
</dbReference>
<evidence type="ECO:0000313" key="4">
    <source>
        <dbReference type="Proteomes" id="UP000182306"/>
    </source>
</evidence>
<comment type="similarity">
    <text evidence="1">Belongs to the nitroreductase family.</text>
</comment>
<dbReference type="GO" id="GO:0016491">
    <property type="term" value="F:oxidoreductase activity"/>
    <property type="evidence" value="ECO:0007669"/>
    <property type="project" value="UniProtKB-KW"/>
</dbReference>
<dbReference type="RefSeq" id="WP_064253810.1">
    <property type="nucleotide sequence ID" value="NZ_LNQC01000060.1"/>
</dbReference>